<dbReference type="InterPro" id="IPR003599">
    <property type="entry name" value="Ig_sub"/>
</dbReference>
<reference evidence="19" key="1">
    <citation type="submission" date="2025-08" db="UniProtKB">
        <authorList>
            <consortium name="RefSeq"/>
        </authorList>
    </citation>
    <scope>IDENTIFICATION</scope>
    <source>
        <tissue evidence="19">Sperm</tissue>
    </source>
</reference>
<feature type="domain" description="Ig-like" evidence="16">
    <location>
        <begin position="226"/>
        <end position="311"/>
    </location>
</feature>
<evidence type="ECO:0000256" key="1">
    <source>
        <dbReference type="ARBA" id="ARBA00004609"/>
    </source>
</evidence>
<evidence type="ECO:0000259" key="16">
    <source>
        <dbReference type="PROSITE" id="PS50835"/>
    </source>
</evidence>
<dbReference type="FunFam" id="2.60.40.10:FF:000054">
    <property type="entry name" value="Contactin 1"/>
    <property type="match status" value="1"/>
</dbReference>
<dbReference type="GO" id="GO:0005886">
    <property type="term" value="C:plasma membrane"/>
    <property type="evidence" value="ECO:0007669"/>
    <property type="project" value="UniProtKB-SubCell"/>
</dbReference>
<dbReference type="PANTHER" id="PTHR44170:SF18">
    <property type="entry name" value="CONTACTIN 3B-RELATED"/>
    <property type="match status" value="1"/>
</dbReference>
<keyword evidence="7" id="KW-0130">Cell adhesion</keyword>
<dbReference type="RefSeq" id="XP_032825419.1">
    <property type="nucleotide sequence ID" value="XM_032969528.1"/>
</dbReference>
<dbReference type="FunFam" id="2.60.40.10:FF:000035">
    <property type="entry name" value="Contactin 1"/>
    <property type="match status" value="1"/>
</dbReference>
<feature type="compositionally biased region" description="Low complexity" evidence="14">
    <location>
        <begin position="891"/>
        <end position="903"/>
    </location>
</feature>
<keyword evidence="18" id="KW-1185">Reference proteome</keyword>
<dbReference type="CDD" id="cd00063">
    <property type="entry name" value="FN3"/>
    <property type="match status" value="4"/>
</dbReference>
<keyword evidence="10" id="KW-0325">Glycoprotein</keyword>
<dbReference type="InterPro" id="IPR036116">
    <property type="entry name" value="FN3_sf"/>
</dbReference>
<evidence type="ECO:0000256" key="15">
    <source>
        <dbReference type="SAM" id="SignalP"/>
    </source>
</evidence>
<feature type="domain" description="Ig-like" evidence="16">
    <location>
        <begin position="121"/>
        <end position="208"/>
    </location>
</feature>
<dbReference type="Gene3D" id="2.60.40.10">
    <property type="entry name" value="Immunoglobulins"/>
    <property type="match status" value="10"/>
</dbReference>
<proteinExistence type="inferred from homology"/>
<keyword evidence="6" id="KW-0677">Repeat</keyword>
<dbReference type="FunFam" id="2.60.40.10:FF:000047">
    <property type="entry name" value="Contactin 1"/>
    <property type="match status" value="1"/>
</dbReference>
<dbReference type="Pfam" id="PF13927">
    <property type="entry name" value="Ig_3"/>
    <property type="match status" value="2"/>
</dbReference>
<evidence type="ECO:0000313" key="18">
    <source>
        <dbReference type="Proteomes" id="UP001318040"/>
    </source>
</evidence>
<dbReference type="AlphaFoldDB" id="A0AAJ7TXJ0"/>
<feature type="signal peptide" evidence="15">
    <location>
        <begin position="1"/>
        <end position="19"/>
    </location>
</feature>
<keyword evidence="3" id="KW-1003">Cell membrane</keyword>
<dbReference type="FunFam" id="2.60.40.10:FF:000028">
    <property type="entry name" value="Neuronal cell adhesion molecule"/>
    <property type="match status" value="1"/>
</dbReference>
<evidence type="ECO:0000256" key="14">
    <source>
        <dbReference type="SAM" id="MobiDB-lite"/>
    </source>
</evidence>
<evidence type="ECO:0000256" key="9">
    <source>
        <dbReference type="ARBA" id="ARBA00023157"/>
    </source>
</evidence>
<keyword evidence="11" id="KW-0449">Lipoprotein</keyword>
<evidence type="ECO:0000259" key="17">
    <source>
        <dbReference type="PROSITE" id="PS50853"/>
    </source>
</evidence>
<organism evidence="18 19">
    <name type="scientific">Petromyzon marinus</name>
    <name type="common">Sea lamprey</name>
    <dbReference type="NCBI Taxonomy" id="7757"/>
    <lineage>
        <taxon>Eukaryota</taxon>
        <taxon>Metazoa</taxon>
        <taxon>Chordata</taxon>
        <taxon>Craniata</taxon>
        <taxon>Vertebrata</taxon>
        <taxon>Cyclostomata</taxon>
        <taxon>Hyperoartia</taxon>
        <taxon>Petromyzontiformes</taxon>
        <taxon>Petromyzontidae</taxon>
        <taxon>Petromyzon</taxon>
    </lineage>
</organism>
<dbReference type="Pfam" id="PF00041">
    <property type="entry name" value="fn3"/>
    <property type="match status" value="3"/>
</dbReference>
<comment type="subcellular location">
    <subcellularLocation>
        <location evidence="1">Cell membrane</location>
        <topology evidence="1">Lipid-anchor</topology>
        <topology evidence="1">GPI-anchor</topology>
    </subcellularLocation>
</comment>
<dbReference type="GeneID" id="116951115"/>
<accession>A0AAJ7TXJ0</accession>
<keyword evidence="12" id="KW-0393">Immunoglobulin domain</keyword>
<feature type="region of interest" description="Disordered" evidence="14">
    <location>
        <begin position="889"/>
        <end position="916"/>
    </location>
</feature>
<dbReference type="Pfam" id="PF07679">
    <property type="entry name" value="I-set"/>
    <property type="match status" value="4"/>
</dbReference>
<keyword evidence="9" id="KW-1015">Disulfide bond</keyword>
<name>A0AAJ7TXJ0_PETMA</name>
<dbReference type="FunFam" id="2.60.40.10:FF:000064">
    <property type="entry name" value="Contactin 1"/>
    <property type="match status" value="1"/>
</dbReference>
<dbReference type="FunFam" id="2.60.40.10:FF:000052">
    <property type="entry name" value="Contactin 1"/>
    <property type="match status" value="1"/>
</dbReference>
<dbReference type="InterPro" id="IPR013098">
    <property type="entry name" value="Ig_I-set"/>
</dbReference>
<sequence length="1033" mass="113094">MMPQTELPFLLAFISQLVAQDNRQHGPVFVEEPSDVMYSVESTERKVVFSCQAQGNPSPTYRWMRNGTEVSVGGRYGVVSGGLVISHPAEGKDAGTYYCLASNAVGTVRSREASLQFAYLESFRTKHRGTVAVRQGQGVVLICAPPPHSAELAFDWVFNDFPITVQSDGRRFVSQATGNLYIAKVENSDVGSYTCAVTNVVTSTRALSPATPLVLKSGGIMGEYEPRIEVSFPSKTHVLRGDMARLECFALGNPVPRISWRKIDGDLPTKVVLSKSNAVLELPNVQPEDTGSYECKAANSAGRNTAQGKITVYAPPQWLEPISDVEQGLGDTLQWECKATGKPQPAYKWMKDGVLVGAEGRVRVLESGDLIVGNVKPSDRGMFQCVAENKHGRIYSSAELRVRASLPDFKNNPVPRITPAARGGQAVIKCEPRAWPKPTFSWTKGNALVRLGERISILDNGSLWIERVLEGDEGGYTCTAENQLGKASSTGYLDLKESTRITVPPLPKMVTVGQSAVMPCRAAHDPSLDIMFLWSLNGQPIELDKTSDHYHRSEVWQKQNFGDLTIKKIQLRHGGNYTCWAQTVVDQAVATAELMVRGPPSPPEGVLADDVTDTTVVLSWSPGLNNHSPITAYKVRGRTPFTADWQDVKTDPENIAGDSEMVMVVGLTPWMDYEFQTIATNLLGDSDPSAPSRRVRTLASAPRTPPSNIGGGGGHAHELVITWTPVERTHRYGPDFGYIVAFRENGTMPWRKVTIPLAESFRYIYRNESTKPYTAFQVQIRAYNMNGESAFSDITIVHSAENEPNVPPSSVTARSLSSKEVEVMWRPVPLNASLERVQGYEIVFWKSGEREDMAERIRVAGSDTAARISGLKCNTQYEVAARAYNSAGVGPPSEVTTVTTKKSPPSRPPSGLQLRRDGGKVTLDWENVVAREDESAVTGYRITYHSLEGTAQKEIVTNQTYVELTFPDSETYVIQVRAHSEDGEGPASPQLRIRTNPDANADNSSTSKRGPSLPAHVLFIILAIVLATQGPLP</sequence>
<keyword evidence="5 15" id="KW-0732">Signal</keyword>
<dbReference type="InterPro" id="IPR003598">
    <property type="entry name" value="Ig_sub2"/>
</dbReference>
<dbReference type="FunFam" id="2.60.40.10:FF:000005">
    <property type="entry name" value="Neuronal cell adhesion molecule"/>
    <property type="match status" value="1"/>
</dbReference>
<evidence type="ECO:0000256" key="11">
    <source>
        <dbReference type="ARBA" id="ARBA00023288"/>
    </source>
</evidence>
<evidence type="ECO:0000256" key="10">
    <source>
        <dbReference type="ARBA" id="ARBA00023180"/>
    </source>
</evidence>
<comment type="similarity">
    <text evidence="2">Belongs to the immunoglobulin superfamily. Contactin family.</text>
</comment>
<dbReference type="InterPro" id="IPR007110">
    <property type="entry name" value="Ig-like_dom"/>
</dbReference>
<gene>
    <name evidence="19" type="primary">LOC116951115</name>
</gene>
<dbReference type="InterPro" id="IPR013783">
    <property type="entry name" value="Ig-like_fold"/>
</dbReference>
<evidence type="ECO:0000256" key="4">
    <source>
        <dbReference type="ARBA" id="ARBA00022622"/>
    </source>
</evidence>
<evidence type="ECO:0000256" key="6">
    <source>
        <dbReference type="ARBA" id="ARBA00022737"/>
    </source>
</evidence>
<dbReference type="PROSITE" id="PS50853">
    <property type="entry name" value="FN3"/>
    <property type="match status" value="4"/>
</dbReference>
<evidence type="ECO:0000256" key="13">
    <source>
        <dbReference type="ARBA" id="ARBA00038703"/>
    </source>
</evidence>
<evidence type="ECO:0000256" key="2">
    <source>
        <dbReference type="ARBA" id="ARBA00009812"/>
    </source>
</evidence>
<evidence type="ECO:0000256" key="3">
    <source>
        <dbReference type="ARBA" id="ARBA00022475"/>
    </source>
</evidence>
<feature type="compositionally biased region" description="Polar residues" evidence="14">
    <location>
        <begin position="997"/>
        <end position="1009"/>
    </location>
</feature>
<dbReference type="InterPro" id="IPR036179">
    <property type="entry name" value="Ig-like_dom_sf"/>
</dbReference>
<dbReference type="GO" id="GO:0098552">
    <property type="term" value="C:side of membrane"/>
    <property type="evidence" value="ECO:0007669"/>
    <property type="project" value="UniProtKB-KW"/>
</dbReference>
<dbReference type="InterPro" id="IPR003961">
    <property type="entry name" value="FN3_dom"/>
</dbReference>
<dbReference type="GO" id="GO:0007420">
    <property type="term" value="P:brain development"/>
    <property type="evidence" value="ECO:0007669"/>
    <property type="project" value="TreeGrafter"/>
</dbReference>
<evidence type="ECO:0000256" key="12">
    <source>
        <dbReference type="ARBA" id="ARBA00023319"/>
    </source>
</evidence>
<dbReference type="GO" id="GO:0030424">
    <property type="term" value="C:axon"/>
    <property type="evidence" value="ECO:0007669"/>
    <property type="project" value="TreeGrafter"/>
</dbReference>
<protein>
    <submittedName>
        <fullName evidence="19">Contactin-4-like</fullName>
    </submittedName>
</protein>
<dbReference type="SUPFAM" id="SSF49265">
    <property type="entry name" value="Fibronectin type III"/>
    <property type="match status" value="2"/>
</dbReference>
<keyword evidence="4" id="KW-0336">GPI-anchor</keyword>
<dbReference type="KEGG" id="pmrn:116951115"/>
<feature type="domain" description="Ig-like" evidence="16">
    <location>
        <begin position="499"/>
        <end position="597"/>
    </location>
</feature>
<feature type="chain" id="PRO_5042470208" evidence="15">
    <location>
        <begin position="20"/>
        <end position="1033"/>
    </location>
</feature>
<keyword evidence="8" id="KW-0472">Membrane</keyword>
<dbReference type="PANTHER" id="PTHR44170">
    <property type="entry name" value="PROTEIN SIDEKICK"/>
    <property type="match status" value="1"/>
</dbReference>
<evidence type="ECO:0000256" key="7">
    <source>
        <dbReference type="ARBA" id="ARBA00022889"/>
    </source>
</evidence>
<dbReference type="GO" id="GO:0098632">
    <property type="term" value="F:cell-cell adhesion mediator activity"/>
    <property type="evidence" value="ECO:0007669"/>
    <property type="project" value="TreeGrafter"/>
</dbReference>
<feature type="domain" description="Fibronectin type-III" evidence="17">
    <location>
        <begin position="807"/>
        <end position="903"/>
    </location>
</feature>
<dbReference type="SUPFAM" id="SSF48726">
    <property type="entry name" value="Immunoglobulin"/>
    <property type="match status" value="6"/>
</dbReference>
<evidence type="ECO:0000256" key="5">
    <source>
        <dbReference type="ARBA" id="ARBA00022729"/>
    </source>
</evidence>
<evidence type="ECO:0000256" key="8">
    <source>
        <dbReference type="ARBA" id="ARBA00023136"/>
    </source>
</evidence>
<feature type="region of interest" description="Disordered" evidence="14">
    <location>
        <begin position="979"/>
        <end position="1009"/>
    </location>
</feature>
<feature type="domain" description="Fibronectin type-III" evidence="17">
    <location>
        <begin position="599"/>
        <end position="700"/>
    </location>
</feature>
<feature type="domain" description="Ig-like" evidence="16">
    <location>
        <begin position="27"/>
        <end position="116"/>
    </location>
</feature>
<feature type="domain" description="Ig-like" evidence="16">
    <location>
        <begin position="407"/>
        <end position="494"/>
    </location>
</feature>
<feature type="domain" description="Ig-like" evidence="16">
    <location>
        <begin position="316"/>
        <end position="401"/>
    </location>
</feature>
<feature type="domain" description="Fibronectin type-III" evidence="17">
    <location>
        <begin position="908"/>
        <end position="998"/>
    </location>
</feature>
<dbReference type="Proteomes" id="UP001318040">
    <property type="component" value="Chromosome 42"/>
</dbReference>
<dbReference type="SMART" id="SM00060">
    <property type="entry name" value="FN3"/>
    <property type="match status" value="4"/>
</dbReference>
<dbReference type="PROSITE" id="PS50835">
    <property type="entry name" value="IG_LIKE"/>
    <property type="match status" value="6"/>
</dbReference>
<dbReference type="SMART" id="SM00409">
    <property type="entry name" value="IG"/>
    <property type="match status" value="6"/>
</dbReference>
<evidence type="ECO:0000313" key="19">
    <source>
        <dbReference type="RefSeq" id="XP_032825419.1"/>
    </source>
</evidence>
<dbReference type="FunFam" id="2.60.40.10:FF:000044">
    <property type="entry name" value="Contactin 1"/>
    <property type="match status" value="1"/>
</dbReference>
<dbReference type="FunFam" id="2.60.40.10:FF:000004">
    <property type="entry name" value="DCC isoform 1"/>
    <property type="match status" value="2"/>
</dbReference>
<feature type="domain" description="Fibronectin type-III" evidence="17">
    <location>
        <begin position="705"/>
        <end position="802"/>
    </location>
</feature>
<comment type="subunit">
    <text evidence="13">Interacts with PTPRG.</text>
</comment>
<dbReference type="GO" id="GO:0007411">
    <property type="term" value="P:axon guidance"/>
    <property type="evidence" value="ECO:0007669"/>
    <property type="project" value="TreeGrafter"/>
</dbReference>
<dbReference type="SMART" id="SM00408">
    <property type="entry name" value="IGc2"/>
    <property type="match status" value="6"/>
</dbReference>